<feature type="transmembrane region" description="Helical" evidence="6">
    <location>
        <begin position="105"/>
        <end position="127"/>
    </location>
</feature>
<dbReference type="PANTHER" id="PTHR30086">
    <property type="entry name" value="ARGININE EXPORTER PROTEIN ARGO"/>
    <property type="match status" value="1"/>
</dbReference>
<comment type="subcellular location">
    <subcellularLocation>
        <location evidence="1">Cell membrane</location>
        <topology evidence="1">Multi-pass membrane protein</topology>
    </subcellularLocation>
</comment>
<evidence type="ECO:0000313" key="8">
    <source>
        <dbReference type="Proteomes" id="UP001569428"/>
    </source>
</evidence>
<evidence type="ECO:0000256" key="5">
    <source>
        <dbReference type="ARBA" id="ARBA00023136"/>
    </source>
</evidence>
<evidence type="ECO:0000313" key="7">
    <source>
        <dbReference type="EMBL" id="MFA0813563.1"/>
    </source>
</evidence>
<keyword evidence="3 6" id="KW-0812">Transmembrane</keyword>
<dbReference type="Proteomes" id="UP001569428">
    <property type="component" value="Unassembled WGS sequence"/>
</dbReference>
<feature type="transmembrane region" description="Helical" evidence="6">
    <location>
        <begin position="20"/>
        <end position="44"/>
    </location>
</feature>
<keyword evidence="4 6" id="KW-1133">Transmembrane helix</keyword>
<evidence type="ECO:0000256" key="1">
    <source>
        <dbReference type="ARBA" id="ARBA00004651"/>
    </source>
</evidence>
<sequence>MTELFVRRVNTFGLGQVLQAIPPIVIVIKAIGALYLSWLGVNLLRSWLKTRVNKVISSEDISLSPIQMVSRGFLNNIMNPKALLFFSLFLPQFVNDDYDLTTQFFILGALLSIIALVINITLSFWFSKLGSFIGSNFKIGHHVDGFLGVVFLGLAARLATSE</sequence>
<feature type="transmembrane region" description="Helical" evidence="6">
    <location>
        <begin position="73"/>
        <end position="93"/>
    </location>
</feature>
<keyword evidence="2" id="KW-1003">Cell membrane</keyword>
<name>A0ABV4P5B6_9GAMM</name>
<proteinExistence type="predicted"/>
<dbReference type="InterPro" id="IPR001123">
    <property type="entry name" value="LeuE-type"/>
</dbReference>
<organism evidence="7 8">
    <name type="scientific">Microbulbifer epialgicus</name>
    <dbReference type="NCBI Taxonomy" id="393907"/>
    <lineage>
        <taxon>Bacteria</taxon>
        <taxon>Pseudomonadati</taxon>
        <taxon>Pseudomonadota</taxon>
        <taxon>Gammaproteobacteria</taxon>
        <taxon>Cellvibrionales</taxon>
        <taxon>Microbulbiferaceae</taxon>
        <taxon>Microbulbifer</taxon>
    </lineage>
</organism>
<reference evidence="7 8" key="1">
    <citation type="submission" date="2024-08" db="EMBL/GenBank/DDBJ databases">
        <authorList>
            <person name="Ishaq N."/>
        </authorList>
    </citation>
    <scope>NUCLEOTIDE SEQUENCE [LARGE SCALE GENOMIC DNA]</scope>
    <source>
        <strain evidence="7 8">DSM 18651</strain>
    </source>
</reference>
<dbReference type="PANTHER" id="PTHR30086:SF20">
    <property type="entry name" value="ARGININE EXPORTER PROTEIN ARGO-RELATED"/>
    <property type="match status" value="1"/>
</dbReference>
<feature type="transmembrane region" description="Helical" evidence="6">
    <location>
        <begin position="139"/>
        <end position="159"/>
    </location>
</feature>
<evidence type="ECO:0000256" key="2">
    <source>
        <dbReference type="ARBA" id="ARBA00022475"/>
    </source>
</evidence>
<dbReference type="RefSeq" id="WP_371841384.1">
    <property type="nucleotide sequence ID" value="NZ_JBGMEK010000108.1"/>
</dbReference>
<evidence type="ECO:0000256" key="4">
    <source>
        <dbReference type="ARBA" id="ARBA00022989"/>
    </source>
</evidence>
<keyword evidence="8" id="KW-1185">Reference proteome</keyword>
<evidence type="ECO:0000256" key="3">
    <source>
        <dbReference type="ARBA" id="ARBA00022692"/>
    </source>
</evidence>
<dbReference type="EMBL" id="JBGMEK010000108">
    <property type="protein sequence ID" value="MFA0813563.1"/>
    <property type="molecule type" value="Genomic_DNA"/>
</dbReference>
<protein>
    <submittedName>
        <fullName evidence="7">LysE family translocator</fullName>
    </submittedName>
</protein>
<gene>
    <name evidence="7" type="ORF">ACCI49_21985</name>
</gene>
<accession>A0ABV4P5B6</accession>
<dbReference type="Pfam" id="PF01810">
    <property type="entry name" value="LysE"/>
    <property type="match status" value="1"/>
</dbReference>
<keyword evidence="5 6" id="KW-0472">Membrane</keyword>
<evidence type="ECO:0000256" key="6">
    <source>
        <dbReference type="SAM" id="Phobius"/>
    </source>
</evidence>
<comment type="caution">
    <text evidence="7">The sequence shown here is derived from an EMBL/GenBank/DDBJ whole genome shotgun (WGS) entry which is preliminary data.</text>
</comment>